<name>H6SLQ6_PARPM</name>
<dbReference type="Proteomes" id="UP000033220">
    <property type="component" value="Chromosome DSM 122"/>
</dbReference>
<dbReference type="HOGENOM" id="CLU_2619712_0_0_5"/>
<keyword evidence="2" id="KW-1185">Reference proteome</keyword>
<evidence type="ECO:0000313" key="1">
    <source>
        <dbReference type="EMBL" id="CCG08921.1"/>
    </source>
</evidence>
<dbReference type="AlphaFoldDB" id="H6SLQ6"/>
<reference evidence="1 2" key="1">
    <citation type="submission" date="2012-02" db="EMBL/GenBank/DDBJ databases">
        <title>Shotgun genome sequence of Phaeospirillum photometricum DSM 122.</title>
        <authorList>
            <person name="Duquesne K."/>
            <person name="Sturgis J."/>
        </authorList>
    </citation>
    <scope>NUCLEOTIDE SEQUENCE [LARGE SCALE GENOMIC DNA]</scope>
    <source>
        <strain evidence="2">DSM122</strain>
    </source>
</reference>
<proteinExistence type="predicted"/>
<protein>
    <submittedName>
        <fullName evidence="1">Uncharacterized protein</fullName>
    </submittedName>
</protein>
<gene>
    <name evidence="1" type="ORF">RSPPHO_02295</name>
</gene>
<dbReference type="PATRIC" id="fig|1150469.3.peg.2583"/>
<organism evidence="1 2">
    <name type="scientific">Pararhodospirillum photometricum DSM 122</name>
    <dbReference type="NCBI Taxonomy" id="1150469"/>
    <lineage>
        <taxon>Bacteria</taxon>
        <taxon>Pseudomonadati</taxon>
        <taxon>Pseudomonadota</taxon>
        <taxon>Alphaproteobacteria</taxon>
        <taxon>Rhodospirillales</taxon>
        <taxon>Rhodospirillaceae</taxon>
        <taxon>Pararhodospirillum</taxon>
    </lineage>
</organism>
<dbReference type="KEGG" id="rpm:RSPPHO_02295"/>
<dbReference type="EMBL" id="HE663493">
    <property type="protein sequence ID" value="CCG08921.1"/>
    <property type="molecule type" value="Genomic_DNA"/>
</dbReference>
<accession>H6SLQ6</accession>
<evidence type="ECO:0000313" key="2">
    <source>
        <dbReference type="Proteomes" id="UP000033220"/>
    </source>
</evidence>
<sequence length="78" mass="9095">MQAPQIKENPAMAYTIDDIARDMAYGLLRGQLSADQRRPVLQRLPPEERMAGMTPDERLRGLKPWEIRYLRDKLNATR</sequence>